<evidence type="ECO:0000313" key="4">
    <source>
        <dbReference type="Proteomes" id="UP000176923"/>
    </source>
</evidence>
<evidence type="ECO:0000259" key="2">
    <source>
        <dbReference type="Pfam" id="PF01370"/>
    </source>
</evidence>
<sequence>MEKMFQSKKILITGGIGFIGSNLALSCFKKGANVTILDNCDFHSGANLYNIKPIQKEVIFLNHDIRNEKVLAKILTNTDIIFHCAAHTSHPGSMEDPFMDLDINARGTLVLLESVRKYNPKIQVIYTATSTQVGKMKINPITELHCEFPCDIYSAHKSLGEKYMEIYSRVYGINTTSIRLPNVYGPRAVISSSEFGFINYFIGLALSGKPIPLYGSGNQHRSVLYIEDVVDALLRTIGKRGKGEVYFVSSSDFPTVYTIAKSIERIVGGKIKKMQWPKDRKKIEVGNVYIDDRKFRNKFNWNPEVSLREGLKATKEYYHSCLSHYIKDSAINL</sequence>
<name>A0A1F5ZUZ5_9BACT</name>
<comment type="similarity">
    <text evidence="1">Belongs to the NAD(P)-dependent epimerase/dehydratase family.</text>
</comment>
<dbReference type="InterPro" id="IPR001509">
    <property type="entry name" value="Epimerase_deHydtase"/>
</dbReference>
<dbReference type="Pfam" id="PF01370">
    <property type="entry name" value="Epimerase"/>
    <property type="match status" value="1"/>
</dbReference>
<evidence type="ECO:0000313" key="3">
    <source>
        <dbReference type="EMBL" id="OGG16298.1"/>
    </source>
</evidence>
<protein>
    <recommendedName>
        <fullName evidence="2">NAD-dependent epimerase/dehydratase domain-containing protein</fullName>
    </recommendedName>
</protein>
<dbReference type="PANTHER" id="PTHR43000">
    <property type="entry name" value="DTDP-D-GLUCOSE 4,6-DEHYDRATASE-RELATED"/>
    <property type="match status" value="1"/>
</dbReference>
<organism evidence="3 4">
    <name type="scientific">Candidatus Gottesmanbacteria bacterium RIFCSPHIGHO2_02_FULL_39_11</name>
    <dbReference type="NCBI Taxonomy" id="1798382"/>
    <lineage>
        <taxon>Bacteria</taxon>
        <taxon>Candidatus Gottesmaniibacteriota</taxon>
    </lineage>
</organism>
<dbReference type="PROSITE" id="PS51257">
    <property type="entry name" value="PROKAR_LIPOPROTEIN"/>
    <property type="match status" value="1"/>
</dbReference>
<dbReference type="InterPro" id="IPR036291">
    <property type="entry name" value="NAD(P)-bd_dom_sf"/>
</dbReference>
<dbReference type="EMBL" id="MFJL01000014">
    <property type="protein sequence ID" value="OGG16298.1"/>
    <property type="molecule type" value="Genomic_DNA"/>
</dbReference>
<dbReference type="AlphaFoldDB" id="A0A1F5ZUZ5"/>
<gene>
    <name evidence="3" type="ORF">A3D77_02465</name>
</gene>
<comment type="caution">
    <text evidence="3">The sequence shown here is derived from an EMBL/GenBank/DDBJ whole genome shotgun (WGS) entry which is preliminary data.</text>
</comment>
<dbReference type="Gene3D" id="3.40.50.720">
    <property type="entry name" value="NAD(P)-binding Rossmann-like Domain"/>
    <property type="match status" value="1"/>
</dbReference>
<proteinExistence type="inferred from homology"/>
<dbReference type="Proteomes" id="UP000176923">
    <property type="component" value="Unassembled WGS sequence"/>
</dbReference>
<dbReference type="SUPFAM" id="SSF51735">
    <property type="entry name" value="NAD(P)-binding Rossmann-fold domains"/>
    <property type="match status" value="1"/>
</dbReference>
<dbReference type="STRING" id="1798382.A3D77_02465"/>
<accession>A0A1F5ZUZ5</accession>
<feature type="domain" description="NAD-dependent epimerase/dehydratase" evidence="2">
    <location>
        <begin position="10"/>
        <end position="246"/>
    </location>
</feature>
<evidence type="ECO:0000256" key="1">
    <source>
        <dbReference type="ARBA" id="ARBA00007637"/>
    </source>
</evidence>
<reference evidence="3 4" key="1">
    <citation type="journal article" date="2016" name="Nat. Commun.">
        <title>Thousands of microbial genomes shed light on interconnected biogeochemical processes in an aquifer system.</title>
        <authorList>
            <person name="Anantharaman K."/>
            <person name="Brown C.T."/>
            <person name="Hug L.A."/>
            <person name="Sharon I."/>
            <person name="Castelle C.J."/>
            <person name="Probst A.J."/>
            <person name="Thomas B.C."/>
            <person name="Singh A."/>
            <person name="Wilkins M.J."/>
            <person name="Karaoz U."/>
            <person name="Brodie E.L."/>
            <person name="Williams K.H."/>
            <person name="Hubbard S.S."/>
            <person name="Banfield J.F."/>
        </authorList>
    </citation>
    <scope>NUCLEOTIDE SEQUENCE [LARGE SCALE GENOMIC DNA]</scope>
</reference>